<feature type="transmembrane region" description="Helical" evidence="1">
    <location>
        <begin position="12"/>
        <end position="32"/>
    </location>
</feature>
<keyword evidence="1" id="KW-0812">Transmembrane</keyword>
<keyword evidence="1" id="KW-1133">Transmembrane helix</keyword>
<dbReference type="AlphaFoldDB" id="A0A9D1G8R1"/>
<feature type="transmembrane region" description="Helical" evidence="1">
    <location>
        <begin position="79"/>
        <end position="101"/>
    </location>
</feature>
<name>A0A9D1G8R1_9FIRM</name>
<protein>
    <submittedName>
        <fullName evidence="2">Uncharacterized protein</fullName>
    </submittedName>
</protein>
<evidence type="ECO:0000313" key="2">
    <source>
        <dbReference type="EMBL" id="HIT16833.1"/>
    </source>
</evidence>
<feature type="transmembrane region" description="Helical" evidence="1">
    <location>
        <begin position="110"/>
        <end position="130"/>
    </location>
</feature>
<proteinExistence type="predicted"/>
<gene>
    <name evidence="2" type="ORF">IAD04_00410</name>
</gene>
<comment type="caution">
    <text evidence="2">The sequence shown here is derived from an EMBL/GenBank/DDBJ whole genome shotgun (WGS) entry which is preliminary data.</text>
</comment>
<evidence type="ECO:0000256" key="1">
    <source>
        <dbReference type="SAM" id="Phobius"/>
    </source>
</evidence>
<dbReference type="Proteomes" id="UP000886893">
    <property type="component" value="Unassembled WGS sequence"/>
</dbReference>
<reference evidence="2" key="1">
    <citation type="submission" date="2020-10" db="EMBL/GenBank/DDBJ databases">
        <authorList>
            <person name="Gilroy R."/>
        </authorList>
    </citation>
    <scope>NUCLEOTIDE SEQUENCE</scope>
    <source>
        <strain evidence="2">14508</strain>
    </source>
</reference>
<accession>A0A9D1G8R1</accession>
<dbReference type="EMBL" id="DVKI01000013">
    <property type="protein sequence ID" value="HIT16833.1"/>
    <property type="molecule type" value="Genomic_DNA"/>
</dbReference>
<keyword evidence="1" id="KW-0472">Membrane</keyword>
<organism evidence="2 3">
    <name type="scientific">Candidatus Caccosoma faecigallinarum</name>
    <dbReference type="NCBI Taxonomy" id="2840720"/>
    <lineage>
        <taxon>Bacteria</taxon>
        <taxon>Bacillati</taxon>
        <taxon>Bacillota</taxon>
        <taxon>Bacillota incertae sedis</taxon>
        <taxon>Candidatus Caccosoma</taxon>
    </lineage>
</organism>
<reference evidence="2" key="2">
    <citation type="journal article" date="2021" name="PeerJ">
        <title>Extensive microbial diversity within the chicken gut microbiome revealed by metagenomics and culture.</title>
        <authorList>
            <person name="Gilroy R."/>
            <person name="Ravi A."/>
            <person name="Getino M."/>
            <person name="Pursley I."/>
            <person name="Horton D.L."/>
            <person name="Alikhan N.F."/>
            <person name="Baker D."/>
            <person name="Gharbi K."/>
            <person name="Hall N."/>
            <person name="Watson M."/>
            <person name="Adriaenssens E.M."/>
            <person name="Foster-Nyarko E."/>
            <person name="Jarju S."/>
            <person name="Secka A."/>
            <person name="Antonio M."/>
            <person name="Oren A."/>
            <person name="Chaudhuri R.R."/>
            <person name="La Ragione R."/>
            <person name="Hildebrand F."/>
            <person name="Pallen M.J."/>
        </authorList>
    </citation>
    <scope>NUCLEOTIDE SEQUENCE</scope>
    <source>
        <strain evidence="2">14508</strain>
    </source>
</reference>
<feature type="transmembrane region" description="Helical" evidence="1">
    <location>
        <begin position="214"/>
        <end position="231"/>
    </location>
</feature>
<sequence>MLFDITPTRNFNLLYIILDSIFILFLLIMLVVKKRYFTTLFALFGGVLYFIVDFGYFYLLSHSRQIMIDDVIQNDLVTGLILFWMSMSYGITNFAFIWLCLRKDKHLKNWLMLIIGWWLMVPLIASLGGPNNIQTFRTTNQYHSYMAILLVIGYGGLLIYNLLTKKKQIQLLWLNLIGISVQFSWEFALLIHGIRPMNGNSISTIIVNSLLETNLGMPYIFLIFLCINRYISEDLKKVNQ</sequence>
<feature type="transmembrane region" description="Helical" evidence="1">
    <location>
        <begin position="172"/>
        <end position="194"/>
    </location>
</feature>
<feature type="transmembrane region" description="Helical" evidence="1">
    <location>
        <begin position="142"/>
        <end position="160"/>
    </location>
</feature>
<evidence type="ECO:0000313" key="3">
    <source>
        <dbReference type="Proteomes" id="UP000886893"/>
    </source>
</evidence>
<feature type="transmembrane region" description="Helical" evidence="1">
    <location>
        <begin position="39"/>
        <end position="59"/>
    </location>
</feature>